<sequence>MILALISTFYGAVLWQFPCYFFRLICTPMKLRLIYKTQENTKRIKIHVEPETTIQMLKKRNNIARITDQDDFELLDNDKLGNILDDNEIIVCYSCTDGENSKEGSKNKSEERPVKSLSEIKIEEQERTKKKNTKSKSIAAKFTSAGSTAAVSAKVRDEHVSERKENVQNRSNELIRGRARNNVPPPTKSEKKNADHTIASPAKNTVKSTTISDGIAKTSQNNSLDPTSNTVDATEHGVCESSSIKQPKRTREREANRKKEQATDSNEETATKMSMFKSFNKRENEKKLTLDDL</sequence>
<protein>
    <recommendedName>
        <fullName evidence="4">Ubiquitin-like domain-containing protein</fullName>
    </recommendedName>
</protein>
<feature type="compositionally biased region" description="Basic and acidic residues" evidence="1">
    <location>
        <begin position="154"/>
        <end position="167"/>
    </location>
</feature>
<dbReference type="InParanoid" id="L2GT73"/>
<keyword evidence="3" id="KW-1185">Reference proteome</keyword>
<organism evidence="2 3">
    <name type="scientific">Vavraia culicis (isolate floridensis)</name>
    <name type="common">Microsporidian parasite</name>
    <dbReference type="NCBI Taxonomy" id="948595"/>
    <lineage>
        <taxon>Eukaryota</taxon>
        <taxon>Fungi</taxon>
        <taxon>Fungi incertae sedis</taxon>
        <taxon>Microsporidia</taxon>
        <taxon>Pleistophoridae</taxon>
        <taxon>Vavraia</taxon>
    </lineage>
</organism>
<dbReference type="EMBL" id="GL877443">
    <property type="protein sequence ID" value="ELA46483.1"/>
    <property type="molecule type" value="Genomic_DNA"/>
</dbReference>
<feature type="compositionally biased region" description="Basic and acidic residues" evidence="1">
    <location>
        <begin position="249"/>
        <end position="262"/>
    </location>
</feature>
<dbReference type="HOGENOM" id="CLU_950614_0_0_1"/>
<reference evidence="3" key="1">
    <citation type="submission" date="2011-03" db="EMBL/GenBank/DDBJ databases">
        <title>The genome sequence of Vavraia culicis strain floridensis.</title>
        <authorList>
            <consortium name="The Broad Institute Genome Sequencing Platform"/>
            <person name="Cuomo C."/>
            <person name="Becnel J."/>
            <person name="Sanscrainte N."/>
            <person name="Young S.K."/>
            <person name="Zeng Q."/>
            <person name="Gargeya S."/>
            <person name="Fitzgerald M."/>
            <person name="Haas B."/>
            <person name="Abouelleil A."/>
            <person name="Alvarado L."/>
            <person name="Arachchi H.M."/>
            <person name="Berlin A."/>
            <person name="Chapman S.B."/>
            <person name="Gearin G."/>
            <person name="Goldberg J."/>
            <person name="Griggs A."/>
            <person name="Gujja S."/>
            <person name="Hansen M."/>
            <person name="Heiman D."/>
            <person name="Howarth C."/>
            <person name="Larimer J."/>
            <person name="Lui A."/>
            <person name="MacDonald P.J.P."/>
            <person name="McCowen C."/>
            <person name="Montmayeur A."/>
            <person name="Murphy C."/>
            <person name="Neiman D."/>
            <person name="Pearson M."/>
            <person name="Priest M."/>
            <person name="Roberts A."/>
            <person name="Saif S."/>
            <person name="Shea T."/>
            <person name="Sisk P."/>
            <person name="Stolte C."/>
            <person name="Sykes S."/>
            <person name="Wortman J."/>
            <person name="Nusbaum C."/>
            <person name="Birren B."/>
        </authorList>
    </citation>
    <scope>NUCLEOTIDE SEQUENCE [LARGE SCALE GENOMIC DNA]</scope>
    <source>
        <strain evidence="3">floridensis</strain>
    </source>
</reference>
<feature type="region of interest" description="Disordered" evidence="1">
    <location>
        <begin position="98"/>
        <end position="293"/>
    </location>
</feature>
<accession>L2GT73</accession>
<dbReference type="AlphaFoldDB" id="L2GT73"/>
<dbReference type="VEuPathDB" id="MicrosporidiaDB:VCUG_02027"/>
<evidence type="ECO:0000313" key="3">
    <source>
        <dbReference type="Proteomes" id="UP000011081"/>
    </source>
</evidence>
<evidence type="ECO:0000313" key="2">
    <source>
        <dbReference type="EMBL" id="ELA46483.1"/>
    </source>
</evidence>
<name>L2GT73_VAVCU</name>
<feature type="compositionally biased region" description="Basic and acidic residues" evidence="1">
    <location>
        <begin position="280"/>
        <end position="293"/>
    </location>
</feature>
<gene>
    <name evidence="2" type="ORF">VCUG_02027</name>
</gene>
<dbReference type="RefSeq" id="XP_008075041.1">
    <property type="nucleotide sequence ID" value="XM_008076850.1"/>
</dbReference>
<feature type="compositionally biased region" description="Basic and acidic residues" evidence="1">
    <location>
        <begin position="99"/>
        <end position="127"/>
    </location>
</feature>
<feature type="compositionally biased region" description="Polar residues" evidence="1">
    <location>
        <begin position="202"/>
        <end position="232"/>
    </location>
</feature>
<dbReference type="GeneID" id="19879896"/>
<proteinExistence type="predicted"/>
<evidence type="ECO:0008006" key="4">
    <source>
        <dbReference type="Google" id="ProtNLM"/>
    </source>
</evidence>
<dbReference type="Proteomes" id="UP000011081">
    <property type="component" value="Unassembled WGS sequence"/>
</dbReference>
<dbReference type="OrthoDB" id="10301728at2759"/>
<evidence type="ECO:0000256" key="1">
    <source>
        <dbReference type="SAM" id="MobiDB-lite"/>
    </source>
</evidence>